<evidence type="ECO:0000313" key="2">
    <source>
        <dbReference type="Proteomes" id="UP000828941"/>
    </source>
</evidence>
<gene>
    <name evidence="1" type="ORF">L6164_001677</name>
</gene>
<dbReference type="EMBL" id="CM039426">
    <property type="protein sequence ID" value="KAI4357746.1"/>
    <property type="molecule type" value="Genomic_DNA"/>
</dbReference>
<comment type="caution">
    <text evidence="1">The sequence shown here is derived from an EMBL/GenBank/DDBJ whole genome shotgun (WGS) entry which is preliminary data.</text>
</comment>
<protein>
    <submittedName>
        <fullName evidence="1">Uncharacterized protein</fullName>
    </submittedName>
</protein>
<organism evidence="1 2">
    <name type="scientific">Bauhinia variegata</name>
    <name type="common">Purple orchid tree</name>
    <name type="synonym">Phanera variegata</name>
    <dbReference type="NCBI Taxonomy" id="167791"/>
    <lineage>
        <taxon>Eukaryota</taxon>
        <taxon>Viridiplantae</taxon>
        <taxon>Streptophyta</taxon>
        <taxon>Embryophyta</taxon>
        <taxon>Tracheophyta</taxon>
        <taxon>Spermatophyta</taxon>
        <taxon>Magnoliopsida</taxon>
        <taxon>eudicotyledons</taxon>
        <taxon>Gunneridae</taxon>
        <taxon>Pentapetalae</taxon>
        <taxon>rosids</taxon>
        <taxon>fabids</taxon>
        <taxon>Fabales</taxon>
        <taxon>Fabaceae</taxon>
        <taxon>Cercidoideae</taxon>
        <taxon>Cercideae</taxon>
        <taxon>Bauhiniinae</taxon>
        <taxon>Bauhinia</taxon>
    </lineage>
</organism>
<name>A0ACB9QA55_BAUVA</name>
<dbReference type="Proteomes" id="UP000828941">
    <property type="component" value="Chromosome 1"/>
</dbReference>
<keyword evidence="2" id="KW-1185">Reference proteome</keyword>
<reference evidence="1 2" key="1">
    <citation type="journal article" date="2022" name="DNA Res.">
        <title>Chromosomal-level genome assembly of the orchid tree Bauhinia variegata (Leguminosae; Cercidoideae) supports the allotetraploid origin hypothesis of Bauhinia.</title>
        <authorList>
            <person name="Zhong Y."/>
            <person name="Chen Y."/>
            <person name="Zheng D."/>
            <person name="Pang J."/>
            <person name="Liu Y."/>
            <person name="Luo S."/>
            <person name="Meng S."/>
            <person name="Qian L."/>
            <person name="Wei D."/>
            <person name="Dai S."/>
            <person name="Zhou R."/>
        </authorList>
    </citation>
    <scope>NUCLEOTIDE SEQUENCE [LARGE SCALE GENOMIC DNA]</scope>
    <source>
        <strain evidence="1">BV-YZ2020</strain>
    </source>
</reference>
<sequence length="78" mass="7919">MVKEWKGVRIRGYEGGSSYGEELGRLVFVLCAAFLSLSLFAAIVFFCAEGASRDPSKAAATDHGPACAAAACGGACGA</sequence>
<evidence type="ECO:0000313" key="1">
    <source>
        <dbReference type="EMBL" id="KAI4357746.1"/>
    </source>
</evidence>
<accession>A0ACB9QA55</accession>
<proteinExistence type="predicted"/>